<organism evidence="2 3">
    <name type="scientific">Xylocopa violacea</name>
    <name type="common">Violet carpenter bee</name>
    <name type="synonym">Apis violacea</name>
    <dbReference type="NCBI Taxonomy" id="135666"/>
    <lineage>
        <taxon>Eukaryota</taxon>
        <taxon>Metazoa</taxon>
        <taxon>Ecdysozoa</taxon>
        <taxon>Arthropoda</taxon>
        <taxon>Hexapoda</taxon>
        <taxon>Insecta</taxon>
        <taxon>Pterygota</taxon>
        <taxon>Neoptera</taxon>
        <taxon>Endopterygota</taxon>
        <taxon>Hymenoptera</taxon>
        <taxon>Apocrita</taxon>
        <taxon>Aculeata</taxon>
        <taxon>Apoidea</taxon>
        <taxon>Anthophila</taxon>
        <taxon>Apidae</taxon>
        <taxon>Xylocopa</taxon>
        <taxon>Xylocopa</taxon>
    </lineage>
</organism>
<name>A0ABP1N4Z4_XYLVO</name>
<keyword evidence="3" id="KW-1185">Reference proteome</keyword>
<protein>
    <submittedName>
        <fullName evidence="2">Uncharacterized protein</fullName>
    </submittedName>
</protein>
<feature type="compositionally biased region" description="Low complexity" evidence="1">
    <location>
        <begin position="31"/>
        <end position="40"/>
    </location>
</feature>
<feature type="compositionally biased region" description="Basic and acidic residues" evidence="1">
    <location>
        <begin position="41"/>
        <end position="62"/>
    </location>
</feature>
<dbReference type="EMBL" id="CAXAJV020001286">
    <property type="protein sequence ID" value="CAL7936055.1"/>
    <property type="molecule type" value="Genomic_DNA"/>
</dbReference>
<feature type="compositionally biased region" description="Basic and acidic residues" evidence="1">
    <location>
        <begin position="1"/>
        <end position="17"/>
    </location>
</feature>
<reference evidence="2 3" key="1">
    <citation type="submission" date="2024-08" db="EMBL/GenBank/DDBJ databases">
        <authorList>
            <person name="Will J Nash"/>
            <person name="Angela Man"/>
            <person name="Seanna McTaggart"/>
            <person name="Kendall Baker"/>
            <person name="Tom Barker"/>
            <person name="Leah Catchpole"/>
            <person name="Alex Durrant"/>
            <person name="Karim Gharbi"/>
            <person name="Naomi Irish"/>
            <person name="Gemy Kaithakottil"/>
            <person name="Debby Ku"/>
            <person name="Aaliyah Providence"/>
            <person name="Felix Shaw"/>
            <person name="David Swarbreck"/>
            <person name="Chris Watkins"/>
            <person name="Ann M. McCartney"/>
            <person name="Giulio Formenti"/>
            <person name="Alice Mouton"/>
            <person name="Noel Vella"/>
            <person name="Bjorn M von Reumont"/>
            <person name="Adriana Vella"/>
            <person name="Wilfried Haerty"/>
        </authorList>
    </citation>
    <scope>NUCLEOTIDE SEQUENCE [LARGE SCALE GENOMIC DNA]</scope>
</reference>
<proteinExistence type="predicted"/>
<evidence type="ECO:0000313" key="2">
    <source>
        <dbReference type="EMBL" id="CAL7936055.1"/>
    </source>
</evidence>
<evidence type="ECO:0000313" key="3">
    <source>
        <dbReference type="Proteomes" id="UP001642520"/>
    </source>
</evidence>
<dbReference type="Proteomes" id="UP001642520">
    <property type="component" value="Unassembled WGS sequence"/>
</dbReference>
<gene>
    <name evidence="2" type="ORF">XYLVIOL_LOCUS1965</name>
</gene>
<comment type="caution">
    <text evidence="2">The sequence shown here is derived from an EMBL/GenBank/DDBJ whole genome shotgun (WGS) entry which is preliminary data.</text>
</comment>
<sequence>MRTKDQAKDESGGKMDDASLWLPRSLPPNETSGSTTLSRRSTLERKGRGAERSVRERYDFNEGQRSSTRAFRSHAPRQIADRCWIAIGTEAEANGPGSVYKSR</sequence>
<accession>A0ABP1N4Z4</accession>
<feature type="region of interest" description="Disordered" evidence="1">
    <location>
        <begin position="1"/>
        <end position="74"/>
    </location>
</feature>
<evidence type="ECO:0000256" key="1">
    <source>
        <dbReference type="SAM" id="MobiDB-lite"/>
    </source>
</evidence>